<feature type="region of interest" description="Disordered" evidence="1">
    <location>
        <begin position="1"/>
        <end position="26"/>
    </location>
</feature>
<name>I3RZ87_MEDTR</name>
<reference evidence="2" key="1">
    <citation type="submission" date="2012-05" db="EMBL/GenBank/DDBJ databases">
        <authorList>
            <person name="Krishnakumar V."/>
            <person name="Cheung F."/>
            <person name="Xiao Y."/>
            <person name="Chan A."/>
            <person name="Moskal W.A."/>
            <person name="Town C.D."/>
        </authorList>
    </citation>
    <scope>NUCLEOTIDE SEQUENCE</scope>
</reference>
<evidence type="ECO:0000256" key="1">
    <source>
        <dbReference type="SAM" id="MobiDB-lite"/>
    </source>
</evidence>
<dbReference type="AlphaFoldDB" id="I3RZ87"/>
<proteinExistence type="evidence at transcript level"/>
<accession>I3RZ87</accession>
<feature type="compositionally biased region" description="Basic and acidic residues" evidence="1">
    <location>
        <begin position="12"/>
        <end position="23"/>
    </location>
</feature>
<evidence type="ECO:0000313" key="2">
    <source>
        <dbReference type="EMBL" id="AFK33329.1"/>
    </source>
</evidence>
<protein>
    <submittedName>
        <fullName evidence="2">Uncharacterized protein</fullName>
    </submittedName>
</protein>
<dbReference type="EMBL" id="BT133534">
    <property type="protein sequence ID" value="AFK33329.1"/>
    <property type="molecule type" value="mRNA"/>
</dbReference>
<sequence length="46" mass="5257">MQEAMPWAVHNEALRSDDKKQMESETNSVDRAVANFMFNGTAYCEC</sequence>
<dbReference type="ExpressionAtlas" id="I3RZ87">
    <property type="expression patterns" value="differential"/>
</dbReference>
<organism evidence="2">
    <name type="scientific">Medicago truncatula</name>
    <name type="common">Barrel medic</name>
    <name type="synonym">Medicago tribuloides</name>
    <dbReference type="NCBI Taxonomy" id="3880"/>
    <lineage>
        <taxon>Eukaryota</taxon>
        <taxon>Viridiplantae</taxon>
        <taxon>Streptophyta</taxon>
        <taxon>Embryophyta</taxon>
        <taxon>Tracheophyta</taxon>
        <taxon>Spermatophyta</taxon>
        <taxon>Magnoliopsida</taxon>
        <taxon>eudicotyledons</taxon>
        <taxon>Gunneridae</taxon>
        <taxon>Pentapetalae</taxon>
        <taxon>rosids</taxon>
        <taxon>fabids</taxon>
        <taxon>Fabales</taxon>
        <taxon>Fabaceae</taxon>
        <taxon>Papilionoideae</taxon>
        <taxon>50 kb inversion clade</taxon>
        <taxon>NPAAA clade</taxon>
        <taxon>Hologalegina</taxon>
        <taxon>IRL clade</taxon>
        <taxon>Trifolieae</taxon>
        <taxon>Medicago</taxon>
    </lineage>
</organism>